<dbReference type="Pfam" id="PF13174">
    <property type="entry name" value="TPR_6"/>
    <property type="match status" value="2"/>
</dbReference>
<proteinExistence type="predicted"/>
<gene>
    <name evidence="1" type="ORF">GWO12_13860</name>
</gene>
<comment type="caution">
    <text evidence="1">The sequence shown here is derived from an EMBL/GenBank/DDBJ whole genome shotgun (WGS) entry which is preliminary data.</text>
</comment>
<dbReference type="Proteomes" id="UP000702544">
    <property type="component" value="Unassembled WGS sequence"/>
</dbReference>
<protein>
    <submittedName>
        <fullName evidence="1">Tetratricopeptide repeat protein</fullName>
    </submittedName>
</protein>
<evidence type="ECO:0000313" key="1">
    <source>
        <dbReference type="EMBL" id="NIR76176.1"/>
    </source>
</evidence>
<dbReference type="AlphaFoldDB" id="A0AAE4ZBW0"/>
<dbReference type="InterPro" id="IPR019734">
    <property type="entry name" value="TPR_rpt"/>
</dbReference>
<dbReference type="Gene3D" id="1.25.40.10">
    <property type="entry name" value="Tetratricopeptide repeat domain"/>
    <property type="match status" value="2"/>
</dbReference>
<accession>A0AAE4ZBW0</accession>
<sequence length="601" mass="64841">MARRLVPRSLSLALALALAIGGGDLRAQTDRAQMRAQLREAIALESAGQLGRAYIELQTILRDYPAEPGAVLAFERVCRRLSILSDALPAIRRAVEHDPGNALLRQAELRVLADLGRLAELIEAGERWLQRAPGLEAAYREYAQALSSLGEFERAEAVLLEGQRHVGASGGLAIALADLYMMSGARWTDAARAWLAIFESSPELAWDVLITRIRSPGLDARAFGEAVLDLIGGEPVAPGAARLAAIAAIQVGDESLAREMVQVALEPMSSGERRRFIQGIARLSATLQQPALVAWSYRLLLREAPEERVAWDMARQIVRHDLGSGDTAAAFATLDRFLDRTQPGSAAHRWAGARRLRLLAAGADADAAARAFQEHAALYTEDRDLPALALLVAEAFLREGRLDESRRILEHLPAAADGRLEGTTAVLRAYLALYAGEFDEARQNFETAAAVLTGPERGDAIRMLRILQDASPAELEAVSTAHRATLQGQLREAYRGMLDAFAGTPASAARPALLVWAGELAIEAGDLEPAREVMLRVPERFPDSGAAPVALITLAEAMAAADRRGEAIALLETLIIEYPGSALTPIGRRRLAELEGEVPRS</sequence>
<name>A0AAE4ZBW0_9BACT</name>
<dbReference type="InterPro" id="IPR011990">
    <property type="entry name" value="TPR-like_helical_dom_sf"/>
</dbReference>
<dbReference type="SUPFAM" id="SSF48452">
    <property type="entry name" value="TPR-like"/>
    <property type="match status" value="2"/>
</dbReference>
<evidence type="ECO:0000313" key="2">
    <source>
        <dbReference type="Proteomes" id="UP000702544"/>
    </source>
</evidence>
<organism evidence="1 2">
    <name type="scientific">Candidatus Kutchimonas denitrificans</name>
    <dbReference type="NCBI Taxonomy" id="3056748"/>
    <lineage>
        <taxon>Bacteria</taxon>
        <taxon>Pseudomonadati</taxon>
        <taxon>Gemmatimonadota</taxon>
        <taxon>Gemmatimonadia</taxon>
        <taxon>Candidatus Palauibacterales</taxon>
        <taxon>Candidatus Palauibacteraceae</taxon>
        <taxon>Candidatus Kutchimonas</taxon>
    </lineage>
</organism>
<reference evidence="1 2" key="1">
    <citation type="submission" date="2020-01" db="EMBL/GenBank/DDBJ databases">
        <title>Genomes assembled from Gulf of Kutch pelagic sediment metagenomes.</title>
        <authorList>
            <person name="Chandrashekar M."/>
            <person name="Mahajan M.S."/>
            <person name="Dave K.J."/>
            <person name="Vatsa P."/>
            <person name="Nathani N.M."/>
        </authorList>
    </citation>
    <scope>NUCLEOTIDE SEQUENCE [LARGE SCALE GENOMIC DNA]</scope>
    <source>
        <strain evidence="1">KS3-K002</strain>
    </source>
</reference>
<dbReference type="EMBL" id="JAACAK010000114">
    <property type="protein sequence ID" value="NIR76176.1"/>
    <property type="molecule type" value="Genomic_DNA"/>
</dbReference>